<dbReference type="AlphaFoldDB" id="A0A1I6KQ35"/>
<dbReference type="RefSeq" id="WP_089814811.1">
    <property type="nucleotide sequence ID" value="NZ_FOZK01000001.1"/>
</dbReference>
<dbReference type="Pfam" id="PF23443">
    <property type="entry name" value="DUF7126"/>
    <property type="match status" value="1"/>
</dbReference>
<name>A0A1I6KQ35_9EURY</name>
<reference evidence="1 2" key="1">
    <citation type="submission" date="2016-10" db="EMBL/GenBank/DDBJ databases">
        <authorList>
            <person name="de Groot N.N."/>
        </authorList>
    </citation>
    <scope>NUCLEOTIDE SEQUENCE [LARGE SCALE GENOMIC DNA]</scope>
    <source>
        <strain evidence="1 2">CGMCC 1.10457</strain>
    </source>
</reference>
<evidence type="ECO:0008006" key="3">
    <source>
        <dbReference type="Google" id="ProtNLM"/>
    </source>
</evidence>
<accession>A0A1I6KQ35</accession>
<dbReference type="EMBL" id="FOZK01000001">
    <property type="protein sequence ID" value="SFR93030.1"/>
    <property type="molecule type" value="Genomic_DNA"/>
</dbReference>
<dbReference type="Proteomes" id="UP000199062">
    <property type="component" value="Unassembled WGS sequence"/>
</dbReference>
<dbReference type="OrthoDB" id="302988at2157"/>
<dbReference type="STRING" id="767519.SAMN05216559_1205"/>
<keyword evidence="2" id="KW-1185">Reference proteome</keyword>
<protein>
    <recommendedName>
        <fullName evidence="3">TrkA-N domain-containing protein</fullName>
    </recommendedName>
</protein>
<evidence type="ECO:0000313" key="2">
    <source>
        <dbReference type="Proteomes" id="UP000199062"/>
    </source>
</evidence>
<proteinExistence type="predicted"/>
<gene>
    <name evidence="1" type="ORF">SAMN05216559_1205</name>
</gene>
<sequence>MTLRVTLVGADEGAIANALEAEGHDVQIAPIGNRPGLEEAGIHDADVYLLTDLEQATSIAVAKDLEDDLRVVVYAEGSLPDFASRQTDLVVDPNLLGPDAVAEELE</sequence>
<organism evidence="1 2">
    <name type="scientific">Halomicrobium zhouii</name>
    <dbReference type="NCBI Taxonomy" id="767519"/>
    <lineage>
        <taxon>Archaea</taxon>
        <taxon>Methanobacteriati</taxon>
        <taxon>Methanobacteriota</taxon>
        <taxon>Stenosarchaea group</taxon>
        <taxon>Halobacteria</taxon>
        <taxon>Halobacteriales</taxon>
        <taxon>Haloarculaceae</taxon>
        <taxon>Halomicrobium</taxon>
    </lineage>
</organism>
<evidence type="ECO:0000313" key="1">
    <source>
        <dbReference type="EMBL" id="SFR93030.1"/>
    </source>
</evidence>
<dbReference type="InterPro" id="IPR055550">
    <property type="entry name" value="DUF7126"/>
</dbReference>